<dbReference type="PROSITE" id="PS50157">
    <property type="entry name" value="ZINC_FINGER_C2H2_2"/>
    <property type="match status" value="23"/>
</dbReference>
<dbReference type="Proteomes" id="UP000250572">
    <property type="component" value="Unassembled WGS sequence"/>
</dbReference>
<keyword evidence="4 10" id="KW-0863">Zinc-finger</keyword>
<dbReference type="GO" id="GO:0003677">
    <property type="term" value="F:DNA binding"/>
    <property type="evidence" value="ECO:0007669"/>
    <property type="project" value="UniProtKB-KW"/>
</dbReference>
<feature type="domain" description="C2H2-type" evidence="12">
    <location>
        <begin position="1195"/>
        <end position="1223"/>
    </location>
</feature>
<feature type="domain" description="C2H2-type" evidence="12">
    <location>
        <begin position="1576"/>
        <end position="1603"/>
    </location>
</feature>
<dbReference type="FunFam" id="3.30.160.60:FF:001657">
    <property type="entry name" value="Zinc finger protein 142"/>
    <property type="match status" value="1"/>
</dbReference>
<feature type="domain" description="C2H2-type" evidence="12">
    <location>
        <begin position="1422"/>
        <end position="1449"/>
    </location>
</feature>
<evidence type="ECO:0000256" key="7">
    <source>
        <dbReference type="ARBA" id="ARBA00023125"/>
    </source>
</evidence>
<feature type="region of interest" description="Disordered" evidence="11">
    <location>
        <begin position="703"/>
        <end position="733"/>
    </location>
</feature>
<dbReference type="PROSITE" id="PS00028">
    <property type="entry name" value="ZINC_FINGER_C2H2_1"/>
    <property type="match status" value="17"/>
</dbReference>
<keyword evidence="6" id="KW-0805">Transcription regulation</keyword>
<sequence>MLKKICRSLPRAVKVMDSHGVPVCRFSICFSLVRSTRIHFLPYLETSLTERNWRNSPDDVIPWTRVEVELRVDPSTLVGHVGGFHAEVLRVGSVLGDPAQQPVVALVPAGNLQGDHVVPSEEHHAHLGSLSGHGQRCPDADQSEPSTEVWVVLQAVKEVRQRHDANPADCEARAQAGDMMEAVQHVGDESGQNVSDTSRSVSHRCPKLPVRTGPAYLSEGSEDVYRTHACPKCRRCFKMRSHLQEHLRLHFPDPSLQCPTCHRFFTSQSKLRIHRLREAGQKAHRCHLCDYSAVERNAVRRHVASVHPEDAGSSQSFLCPACGQSFHHSRTLKAHMKTHNIRRAGAPAACFQDGCSFQSSHSKDLLRHAAEQHGVRAAQCRHHACSAVFKCAADMEDHYRTHLAYHCSDCSFSCSNKNVFLQHRRLGHTGQQKLSCDFCPFVTFNPVEYEQHVARLHANEKIHRCSRCSYVTAHKRGLKRHNLTHSGEKPHKCSLCEFRCRDESYLSKHMLVHAEHKNFMCAECGYVTKWKHYLTVHMRKHAGDLRSDDPNDRPVCPRYSCDQCSYRCHRMDQLKSHKLRHQAKSLMCEICAYACKRKYELRNHMLAKHSGEEKKSAAYKCKYCSYSTWYRQALQNHENCKHTKLKEFGCALCCYSSYSSISLFLHKRKVHGYVPGDAAWLENYAAKEKERNSAEFMENFYRKSKPPAAGPQQNQSGTDPCTGSSAASQADGSVLAQEVGHEAVSGRPASSPERFCTLLLTALPTAEVQNAALRNENENCQSTPPLAALEPSTPGSSLEEDNLGFQDGPAEQSDVEDAGEAPTNPSRSGGSVDHRTFTPRGANKRSTIGSAFPTEETDPSHSEVRLKALRKHDKDQADAMVLEGRVQMLAVPSEAVYRCDKCSYVTSKEAALDQHCRNLCHRRAKGQECPSCGERFKQRRRFEHHLKNQHPAPPPNAASPGNPAAAPAESRPSHRETSSQQTELLSSANQTSTELKHQQEEPCTAHLQTPTVSEPPAGQIRANMKEEFTKSSQRKALYVKKDGKFECELCSFSSAKLTTFKKHQQACRETSGQTVSETDKEGSEKLRSMEDHVGTTSDGRSGENRPNCPLRCSQRRAATEKKGCLKPLEVQCPRWSKRSLSRHDLSDHEEEKLQDPVEDRLHGAPMFRCSHCSFSASRRHRLLEHQSVHTGVGRHSCDACSKTFGSESKLRQHKLRIHDKQPTHFCPQCDFAGYALDDVRRHGRRCHSGELHHICSHCNARFSSEIALRNHCRRAHRRQGCFSCKKCDFTCSSEATLKQHQQSKHSEVKCSTCQEEFQNKESLGLHQRTHLAHPCQLCPFAAKTRPLLAQHLLSQHEEGSSEDKPLRCSTCEFACRHQLVLEQHLRSHGSKRMYKCTDCEYATRNKQKITWHIRIHTGEKPYSCEQCSYACSDPSRLKLHMRVHQEEKKYLCPECGYKCKWATQLKYHMTRHTGKTVKNTEPTPELREKPYCCDECGYRTNRADALRSHRDTQHRDLRPYVCEKCGKAFKTSFILKTHQKKHTDDRAYACGLCQKSFRWPAGLRHHFLSHTERRPFSCRHCAYRAKQRFQVVKHLRRHHPEESAEEGVLRDSDRSVLTLKEALQGAPHAAAVREEEAVPEGDAAAKQNSETQ</sequence>
<feature type="domain" description="C2H2-type" evidence="12">
    <location>
        <begin position="317"/>
        <end position="344"/>
    </location>
</feature>
<evidence type="ECO:0000313" key="13">
    <source>
        <dbReference type="EMBL" id="PWA26270.1"/>
    </source>
</evidence>
<feature type="domain" description="C2H2-type" evidence="12">
    <location>
        <begin position="1491"/>
        <end position="1519"/>
    </location>
</feature>
<evidence type="ECO:0000256" key="8">
    <source>
        <dbReference type="ARBA" id="ARBA00023163"/>
    </source>
</evidence>
<evidence type="ECO:0000256" key="4">
    <source>
        <dbReference type="ARBA" id="ARBA00022771"/>
    </source>
</evidence>
<feature type="compositionally biased region" description="Basic and acidic residues" evidence="11">
    <location>
        <begin position="1077"/>
        <end position="1093"/>
    </location>
</feature>
<protein>
    <recommendedName>
        <fullName evidence="12">C2H2-type domain-containing protein</fullName>
    </recommendedName>
</protein>
<gene>
    <name evidence="13" type="ORF">CCH79_00013770</name>
</gene>
<dbReference type="InterPro" id="IPR050636">
    <property type="entry name" value="C2H2-ZF_domain-containing"/>
</dbReference>
<evidence type="ECO:0000256" key="5">
    <source>
        <dbReference type="ARBA" id="ARBA00022833"/>
    </source>
</evidence>
<dbReference type="SMART" id="SM00355">
    <property type="entry name" value="ZnF_C2H2"/>
    <property type="match status" value="33"/>
</dbReference>
<feature type="domain" description="C2H2-type" evidence="12">
    <location>
        <begin position="1394"/>
        <end position="1421"/>
    </location>
</feature>
<evidence type="ECO:0000256" key="3">
    <source>
        <dbReference type="ARBA" id="ARBA00022737"/>
    </source>
</evidence>
<accession>A0A315VSW6</accession>
<dbReference type="FunFam" id="3.30.160.60:FF:002117">
    <property type="entry name" value="Zinc finger protein 142"/>
    <property type="match status" value="1"/>
</dbReference>
<feature type="region of interest" description="Disordered" evidence="11">
    <location>
        <begin position="123"/>
        <end position="144"/>
    </location>
</feature>
<name>A0A315VSW6_GAMAF</name>
<keyword evidence="2" id="KW-0479">Metal-binding</keyword>
<keyword evidence="3" id="KW-0677">Repeat</keyword>
<feature type="domain" description="C2H2-type" evidence="12">
    <location>
        <begin position="463"/>
        <end position="490"/>
    </location>
</feature>
<keyword evidence="7" id="KW-0238">DNA-binding</keyword>
<evidence type="ECO:0000256" key="2">
    <source>
        <dbReference type="ARBA" id="ARBA00022723"/>
    </source>
</evidence>
<dbReference type="InterPro" id="IPR013087">
    <property type="entry name" value="Znf_C2H2_type"/>
</dbReference>
<dbReference type="Pfam" id="PF23574">
    <property type="entry name" value="zf-C2H2_ZNF142_18"/>
    <property type="match status" value="1"/>
</dbReference>
<evidence type="ECO:0000256" key="9">
    <source>
        <dbReference type="ARBA" id="ARBA00023242"/>
    </source>
</evidence>
<feature type="compositionally biased region" description="Low complexity" evidence="11">
    <location>
        <begin position="958"/>
        <end position="968"/>
    </location>
</feature>
<keyword evidence="9" id="KW-0539">Nucleus</keyword>
<feature type="region of interest" description="Disordered" evidence="11">
    <location>
        <begin position="947"/>
        <end position="1017"/>
    </location>
</feature>
<feature type="domain" description="C2H2-type" evidence="12">
    <location>
        <begin position="1167"/>
        <end position="1191"/>
    </location>
</feature>
<evidence type="ECO:0000256" key="11">
    <source>
        <dbReference type="SAM" id="MobiDB-lite"/>
    </source>
</evidence>
<dbReference type="PANTHER" id="PTHR47772">
    <property type="entry name" value="ZINC FINGER PROTEIN 200"/>
    <property type="match status" value="1"/>
</dbReference>
<feature type="compositionally biased region" description="Polar residues" evidence="11">
    <location>
        <begin position="978"/>
        <end position="993"/>
    </location>
</feature>
<evidence type="ECO:0000256" key="1">
    <source>
        <dbReference type="ARBA" id="ARBA00004123"/>
    </source>
</evidence>
<dbReference type="EMBL" id="NHOQ01001193">
    <property type="protein sequence ID" value="PWA26270.1"/>
    <property type="molecule type" value="Genomic_DNA"/>
</dbReference>
<dbReference type="InterPro" id="IPR056438">
    <property type="entry name" value="Znf-C2H2_CTCF"/>
</dbReference>
<dbReference type="InterPro" id="IPR036236">
    <property type="entry name" value="Znf_C2H2_sf"/>
</dbReference>
<dbReference type="GO" id="GO:0005634">
    <property type="term" value="C:nucleus"/>
    <property type="evidence" value="ECO:0007669"/>
    <property type="project" value="UniProtKB-SubCell"/>
</dbReference>
<evidence type="ECO:0000256" key="6">
    <source>
        <dbReference type="ARBA" id="ARBA00023015"/>
    </source>
</evidence>
<feature type="region of interest" description="Disordered" evidence="11">
    <location>
        <begin position="777"/>
        <end position="863"/>
    </location>
</feature>
<dbReference type="FunFam" id="3.30.160.60:FF:001062">
    <property type="entry name" value="Zinc finger protein 142"/>
    <property type="match status" value="1"/>
</dbReference>
<feature type="domain" description="C2H2-type" evidence="12">
    <location>
        <begin position="1308"/>
        <end position="1330"/>
    </location>
</feature>
<dbReference type="FunFam" id="3.30.160.60:FF:000012">
    <property type="entry name" value="RB-associated KRAB zinc finger protein-like"/>
    <property type="match status" value="1"/>
</dbReference>
<organism evidence="13 14">
    <name type="scientific">Gambusia affinis</name>
    <name type="common">Western mosquitofish</name>
    <name type="synonym">Heterandria affinis</name>
    <dbReference type="NCBI Taxonomy" id="33528"/>
    <lineage>
        <taxon>Eukaryota</taxon>
        <taxon>Metazoa</taxon>
        <taxon>Chordata</taxon>
        <taxon>Craniata</taxon>
        <taxon>Vertebrata</taxon>
        <taxon>Euteleostomi</taxon>
        <taxon>Actinopterygii</taxon>
        <taxon>Neopterygii</taxon>
        <taxon>Teleostei</taxon>
        <taxon>Neoteleostei</taxon>
        <taxon>Acanthomorphata</taxon>
        <taxon>Ovalentaria</taxon>
        <taxon>Atherinomorphae</taxon>
        <taxon>Cyprinodontiformes</taxon>
        <taxon>Poeciliidae</taxon>
        <taxon>Poeciliinae</taxon>
        <taxon>Gambusia</taxon>
    </lineage>
</organism>
<feature type="domain" description="C2H2-type" evidence="12">
    <location>
        <begin position="491"/>
        <end position="518"/>
    </location>
</feature>
<feature type="domain" description="C2H2-type" evidence="12">
    <location>
        <begin position="586"/>
        <end position="614"/>
    </location>
</feature>
<comment type="caution">
    <text evidence="13">The sequence shown here is derived from an EMBL/GenBank/DDBJ whole genome shotgun (WGS) entry which is preliminary data.</text>
</comment>
<dbReference type="Pfam" id="PF00096">
    <property type="entry name" value="zf-C2H2"/>
    <property type="match status" value="3"/>
</dbReference>
<evidence type="ECO:0000313" key="14">
    <source>
        <dbReference type="Proteomes" id="UP000250572"/>
    </source>
</evidence>
<feature type="domain" description="C2H2-type" evidence="12">
    <location>
        <begin position="519"/>
        <end position="546"/>
    </location>
</feature>
<dbReference type="Gene3D" id="3.30.160.60">
    <property type="entry name" value="Classic Zinc Finger"/>
    <property type="match status" value="18"/>
</dbReference>
<dbReference type="PANTHER" id="PTHR47772:SF13">
    <property type="entry name" value="GASTRULA ZINC FINGER PROTEIN XLCGF49.1-LIKE-RELATED"/>
    <property type="match status" value="1"/>
</dbReference>
<comment type="subcellular location">
    <subcellularLocation>
        <location evidence="1">Nucleus</location>
    </subcellularLocation>
</comment>
<feature type="domain" description="C2H2-type" evidence="12">
    <location>
        <begin position="897"/>
        <end position="926"/>
    </location>
</feature>
<reference evidence="13 14" key="1">
    <citation type="journal article" date="2018" name="G3 (Bethesda)">
        <title>A High-Quality Reference Genome for the Invasive Mosquitofish Gambusia affinis Using a Chicago Library.</title>
        <authorList>
            <person name="Hoffberg S.L."/>
            <person name="Troendle N.J."/>
            <person name="Glenn T.C."/>
            <person name="Mahmud O."/>
            <person name="Louha S."/>
            <person name="Chalopin D."/>
            <person name="Bennetzen J.L."/>
            <person name="Mauricio R."/>
        </authorList>
    </citation>
    <scope>NUCLEOTIDE SEQUENCE [LARGE SCALE GENOMIC DNA]</scope>
    <source>
        <strain evidence="13">NE01/NJP1002.9</strain>
        <tissue evidence="13">Muscle</tissue>
    </source>
</reference>
<dbReference type="GO" id="GO:0010468">
    <property type="term" value="P:regulation of gene expression"/>
    <property type="evidence" value="ECO:0007669"/>
    <property type="project" value="UniProtKB-ARBA"/>
</dbReference>
<feature type="compositionally biased region" description="Polar residues" evidence="11">
    <location>
        <begin position="711"/>
        <end position="731"/>
    </location>
</feature>
<dbReference type="FunFam" id="3.30.160.60:FF:002452">
    <property type="entry name" value="zinc finger protein 142 isoform X4"/>
    <property type="match status" value="1"/>
</dbReference>
<feature type="domain" description="C2H2-type" evidence="12">
    <location>
        <begin position="405"/>
        <end position="433"/>
    </location>
</feature>
<dbReference type="SUPFAM" id="SSF57667">
    <property type="entry name" value="beta-beta-alpha zinc fingers"/>
    <property type="match status" value="12"/>
</dbReference>
<dbReference type="FunFam" id="3.30.160.60:FF:000614">
    <property type="entry name" value="Zinc finger protein 142"/>
    <property type="match status" value="1"/>
</dbReference>
<keyword evidence="14" id="KW-1185">Reference proteome</keyword>
<keyword evidence="5" id="KW-0862">Zinc</keyword>
<dbReference type="InterPro" id="IPR057828">
    <property type="entry name" value="Znf_C2H2_ZNF142_13th"/>
</dbReference>
<feature type="domain" description="C2H2-type" evidence="12">
    <location>
        <begin position="619"/>
        <end position="647"/>
    </location>
</feature>
<evidence type="ECO:0000259" key="12">
    <source>
        <dbReference type="PROSITE" id="PS50157"/>
    </source>
</evidence>
<evidence type="ECO:0000256" key="10">
    <source>
        <dbReference type="PROSITE-ProRule" id="PRU00042"/>
    </source>
</evidence>
<proteinExistence type="predicted"/>
<feature type="region of interest" description="Disordered" evidence="11">
    <location>
        <begin position="1625"/>
        <end position="1652"/>
    </location>
</feature>
<feature type="domain" description="C2H2-type" evidence="12">
    <location>
        <begin position="256"/>
        <end position="283"/>
    </location>
</feature>
<dbReference type="FunFam" id="3.30.160.60:FF:000446">
    <property type="entry name" value="Zinc finger protein"/>
    <property type="match status" value="1"/>
</dbReference>
<feature type="domain" description="C2H2-type" evidence="12">
    <location>
        <begin position="1450"/>
        <end position="1477"/>
    </location>
</feature>
<keyword evidence="8" id="KW-0804">Transcription</keyword>
<feature type="domain" description="C2H2-type" evidence="12">
    <location>
        <begin position="1548"/>
        <end position="1575"/>
    </location>
</feature>
<feature type="domain" description="C2H2-type" evidence="12">
    <location>
        <begin position="1253"/>
        <end position="1276"/>
    </location>
</feature>
<feature type="domain" description="C2H2-type" evidence="12">
    <location>
        <begin position="228"/>
        <end position="255"/>
    </location>
</feature>
<feature type="region of interest" description="Disordered" evidence="11">
    <location>
        <begin position="1068"/>
        <end position="1110"/>
    </location>
</feature>
<feature type="domain" description="C2H2-type" evidence="12">
    <location>
        <begin position="927"/>
        <end position="955"/>
    </location>
</feature>
<feature type="domain" description="C2H2-type" evidence="12">
    <location>
        <begin position="1520"/>
        <end position="1547"/>
    </location>
</feature>
<dbReference type="STRING" id="33528.ENSGAFP00000015522"/>
<dbReference type="GO" id="GO:0008270">
    <property type="term" value="F:zinc ion binding"/>
    <property type="evidence" value="ECO:0007669"/>
    <property type="project" value="UniProtKB-KW"/>
</dbReference>
<feature type="domain" description="C2H2-type" evidence="12">
    <location>
        <begin position="1282"/>
        <end position="1310"/>
    </location>
</feature>
<dbReference type="Pfam" id="PF23611">
    <property type="entry name" value="zf-C2H2_16"/>
    <property type="match status" value="2"/>
</dbReference>